<gene>
    <name evidence="2" type="ORF">VitviT2T_015759</name>
</gene>
<keyword evidence="1" id="KW-1133">Transmembrane helix</keyword>
<sequence>MRIDGDLSLCIPLPCKNCLAFPISVLRARLGQLVRFKEASAALSGLCNDGDTLGQTEKEWLIWLIRGLLLWGIQFLFFLLLLISHRELLLLVQGHQMRDLPPTPRNRSSGRLPSTHLSIYKKPLSRGEQKLQDEYVLDSRIHSRPDPPWNFWNLPKHSRRGFVMIFSKIIRC</sequence>
<evidence type="ECO:0000313" key="2">
    <source>
        <dbReference type="EMBL" id="WJZ97128.1"/>
    </source>
</evidence>
<feature type="transmembrane region" description="Helical" evidence="1">
    <location>
        <begin position="60"/>
        <end position="83"/>
    </location>
</feature>
<dbReference type="EMBL" id="CP126657">
    <property type="protein sequence ID" value="WJZ97128.1"/>
    <property type="molecule type" value="Genomic_DNA"/>
</dbReference>
<keyword evidence="1" id="KW-0472">Membrane</keyword>
<keyword evidence="3" id="KW-1185">Reference proteome</keyword>
<name>A0ABY9CPN3_VITVI</name>
<reference evidence="2 3" key="1">
    <citation type="journal article" date="2023" name="Hortic Res">
        <title>The complete reference genome for grapevine (Vitis vinifera L.) genetics and breeding.</title>
        <authorList>
            <person name="Shi X."/>
            <person name="Cao S."/>
            <person name="Wang X."/>
            <person name="Huang S."/>
            <person name="Wang Y."/>
            <person name="Liu Z."/>
            <person name="Liu W."/>
            <person name="Leng X."/>
            <person name="Peng Y."/>
            <person name="Wang N."/>
            <person name="Wang Y."/>
            <person name="Ma Z."/>
            <person name="Xu X."/>
            <person name="Zhang F."/>
            <person name="Xue H."/>
            <person name="Zhong H."/>
            <person name="Wang Y."/>
            <person name="Zhang K."/>
            <person name="Velt A."/>
            <person name="Avia K."/>
            <person name="Holtgrawe D."/>
            <person name="Grimplet J."/>
            <person name="Matus J.T."/>
            <person name="Ware D."/>
            <person name="Wu X."/>
            <person name="Wang H."/>
            <person name="Liu C."/>
            <person name="Fang Y."/>
            <person name="Rustenholz C."/>
            <person name="Cheng Z."/>
            <person name="Xiao H."/>
            <person name="Zhou Y."/>
        </authorList>
    </citation>
    <scope>NUCLEOTIDE SEQUENCE [LARGE SCALE GENOMIC DNA]</scope>
    <source>
        <strain evidence="3">cv. Pinot noir / PN40024</strain>
        <tissue evidence="2">Leaf</tissue>
    </source>
</reference>
<accession>A0ABY9CPN3</accession>
<evidence type="ECO:0000313" key="3">
    <source>
        <dbReference type="Proteomes" id="UP001227230"/>
    </source>
</evidence>
<dbReference type="Proteomes" id="UP001227230">
    <property type="component" value="Chromosome 10"/>
</dbReference>
<organism evidence="2 3">
    <name type="scientific">Vitis vinifera</name>
    <name type="common">Grape</name>
    <dbReference type="NCBI Taxonomy" id="29760"/>
    <lineage>
        <taxon>Eukaryota</taxon>
        <taxon>Viridiplantae</taxon>
        <taxon>Streptophyta</taxon>
        <taxon>Embryophyta</taxon>
        <taxon>Tracheophyta</taxon>
        <taxon>Spermatophyta</taxon>
        <taxon>Magnoliopsida</taxon>
        <taxon>eudicotyledons</taxon>
        <taxon>Gunneridae</taxon>
        <taxon>Pentapetalae</taxon>
        <taxon>rosids</taxon>
        <taxon>Vitales</taxon>
        <taxon>Vitaceae</taxon>
        <taxon>Viteae</taxon>
        <taxon>Vitis</taxon>
    </lineage>
</organism>
<evidence type="ECO:0000256" key="1">
    <source>
        <dbReference type="SAM" id="Phobius"/>
    </source>
</evidence>
<protein>
    <submittedName>
        <fullName evidence="2">Uncharacterized protein</fullName>
    </submittedName>
</protein>
<proteinExistence type="predicted"/>
<keyword evidence="1" id="KW-0812">Transmembrane</keyword>